<comment type="caution">
    <text evidence="1">The sequence shown here is derived from an EMBL/GenBank/DDBJ whole genome shotgun (WGS) entry which is preliminary data.</text>
</comment>
<protein>
    <submittedName>
        <fullName evidence="1">9da57377-3b48-429a-beb7-9e76ded3643c</fullName>
    </submittedName>
</protein>
<dbReference type="EMBL" id="CAJHIA010000002">
    <property type="protein sequence ID" value="CAD6439289.1"/>
    <property type="molecule type" value="Genomic_DNA"/>
</dbReference>
<proteinExistence type="predicted"/>
<keyword evidence="2" id="KW-1185">Reference proteome</keyword>
<name>A0A8H2VLA2_9HELO</name>
<evidence type="ECO:0000313" key="1">
    <source>
        <dbReference type="EMBL" id="CAD6439289.1"/>
    </source>
</evidence>
<dbReference type="OrthoDB" id="3512800at2759"/>
<reference evidence="1" key="1">
    <citation type="submission" date="2020-10" db="EMBL/GenBank/DDBJ databases">
        <authorList>
            <person name="Kusch S."/>
        </authorList>
    </citation>
    <scope>NUCLEOTIDE SEQUENCE</scope>
    <source>
        <strain evidence="1">SwB9</strain>
    </source>
</reference>
<sequence>MVLVANILHNVGVMWDGLADDNPEVNKELGKQNEALAKENSDLKELLKANNFSWLTKPGSNMTSTSQSLPASSSGNLPNELQLRILKHALELAHPIIDPGVKILESSATESEHAEQQNFPVQFLRVSKFFNDEGEKLMFRNNEFIFTQVFSLKWFVKTQPDICAELEHLELRIVGKYYNDRDSVDHPDALGRYLTSKLKMDVIKRCPSVNLSWTCLQSYCWRQIFEFLQALQLPGKPTLMQEKTAFKNLRSMVIDLANFTTNLPGPGVGLHKMARENLGQILDEICIQGLPKYSNRALAFE</sequence>
<accession>A0A8H2VLA2</accession>
<evidence type="ECO:0000313" key="2">
    <source>
        <dbReference type="Proteomes" id="UP000624404"/>
    </source>
</evidence>
<gene>
    <name evidence="1" type="ORF">SCLTRI_LOCUS140</name>
</gene>
<dbReference type="Proteomes" id="UP000624404">
    <property type="component" value="Unassembled WGS sequence"/>
</dbReference>
<dbReference type="AlphaFoldDB" id="A0A8H2VLA2"/>
<organism evidence="1 2">
    <name type="scientific">Sclerotinia trifoliorum</name>
    <dbReference type="NCBI Taxonomy" id="28548"/>
    <lineage>
        <taxon>Eukaryota</taxon>
        <taxon>Fungi</taxon>
        <taxon>Dikarya</taxon>
        <taxon>Ascomycota</taxon>
        <taxon>Pezizomycotina</taxon>
        <taxon>Leotiomycetes</taxon>
        <taxon>Helotiales</taxon>
        <taxon>Sclerotiniaceae</taxon>
        <taxon>Sclerotinia</taxon>
    </lineage>
</organism>